<feature type="transmembrane region" description="Helical" evidence="5">
    <location>
        <begin position="105"/>
        <end position="126"/>
    </location>
</feature>
<dbReference type="InterPro" id="IPR001129">
    <property type="entry name" value="Membr-assoc_MAPEG"/>
</dbReference>
<name>A0A382E2Y7_9ZZZZ</name>
<sequence>MQYFIYPAILSTLTLLVYYFTLFKSGMARQKYNIPAPSHDGPEDYLRQVRVHQNTLEHLVIFLPSLWLFSFAVDPIWASIIGVLWPIGRLAYAYGYYIEAEKRVLGLYLSMLPIYILVLGSLVGFLTKVL</sequence>
<proteinExistence type="predicted"/>
<feature type="transmembrane region" description="Helical" evidence="5">
    <location>
        <begin position="6"/>
        <end position="23"/>
    </location>
</feature>
<evidence type="ECO:0000256" key="4">
    <source>
        <dbReference type="ARBA" id="ARBA00023136"/>
    </source>
</evidence>
<evidence type="ECO:0000256" key="2">
    <source>
        <dbReference type="ARBA" id="ARBA00022692"/>
    </source>
</evidence>
<evidence type="ECO:0000256" key="1">
    <source>
        <dbReference type="ARBA" id="ARBA00004141"/>
    </source>
</evidence>
<dbReference type="GO" id="GO:0004602">
    <property type="term" value="F:glutathione peroxidase activity"/>
    <property type="evidence" value="ECO:0007669"/>
    <property type="project" value="TreeGrafter"/>
</dbReference>
<dbReference type="GO" id="GO:0004364">
    <property type="term" value="F:glutathione transferase activity"/>
    <property type="evidence" value="ECO:0007669"/>
    <property type="project" value="TreeGrafter"/>
</dbReference>
<dbReference type="EMBL" id="UINC01042061">
    <property type="protein sequence ID" value="SVB44187.1"/>
    <property type="molecule type" value="Genomic_DNA"/>
</dbReference>
<dbReference type="PANTHER" id="PTHR10250:SF15">
    <property type="entry name" value="MICROSOMAL GLUTATHIONE S-TRANSFERASE-RELATED"/>
    <property type="match status" value="1"/>
</dbReference>
<reference evidence="6" key="1">
    <citation type="submission" date="2018-05" db="EMBL/GenBank/DDBJ databases">
        <authorList>
            <person name="Lanie J.A."/>
            <person name="Ng W.-L."/>
            <person name="Kazmierczak K.M."/>
            <person name="Andrzejewski T.M."/>
            <person name="Davidsen T.M."/>
            <person name="Wayne K.J."/>
            <person name="Tettelin H."/>
            <person name="Glass J.I."/>
            <person name="Rusch D."/>
            <person name="Podicherti R."/>
            <person name="Tsui H.-C.T."/>
            <person name="Winkler M.E."/>
        </authorList>
    </citation>
    <scope>NUCLEOTIDE SEQUENCE</scope>
</reference>
<dbReference type="InterPro" id="IPR050997">
    <property type="entry name" value="MAPEG"/>
</dbReference>
<evidence type="ECO:0000313" key="6">
    <source>
        <dbReference type="EMBL" id="SVB44187.1"/>
    </source>
</evidence>
<keyword evidence="2 5" id="KW-0812">Transmembrane</keyword>
<dbReference type="SUPFAM" id="SSF161084">
    <property type="entry name" value="MAPEG domain-like"/>
    <property type="match status" value="1"/>
</dbReference>
<keyword evidence="3 5" id="KW-1133">Transmembrane helix</keyword>
<gene>
    <name evidence="6" type="ORF">METZ01_LOCUS197041</name>
</gene>
<dbReference type="GO" id="GO:0016020">
    <property type="term" value="C:membrane"/>
    <property type="evidence" value="ECO:0007669"/>
    <property type="project" value="UniProtKB-SubCell"/>
</dbReference>
<protein>
    <recommendedName>
        <fullName evidence="7">MAPEG domain-containing protein</fullName>
    </recommendedName>
</protein>
<feature type="transmembrane region" description="Helical" evidence="5">
    <location>
        <begin position="59"/>
        <end position="85"/>
    </location>
</feature>
<dbReference type="GO" id="GO:0006691">
    <property type="term" value="P:leukotriene metabolic process"/>
    <property type="evidence" value="ECO:0007669"/>
    <property type="project" value="UniProtKB-ARBA"/>
</dbReference>
<dbReference type="InterPro" id="IPR023352">
    <property type="entry name" value="MAPEG-like_dom_sf"/>
</dbReference>
<evidence type="ECO:0000256" key="5">
    <source>
        <dbReference type="SAM" id="Phobius"/>
    </source>
</evidence>
<evidence type="ECO:0008006" key="7">
    <source>
        <dbReference type="Google" id="ProtNLM"/>
    </source>
</evidence>
<evidence type="ECO:0000256" key="3">
    <source>
        <dbReference type="ARBA" id="ARBA00022989"/>
    </source>
</evidence>
<accession>A0A382E2Y7</accession>
<comment type="subcellular location">
    <subcellularLocation>
        <location evidence="1">Membrane</location>
        <topology evidence="1">Multi-pass membrane protein</topology>
    </subcellularLocation>
</comment>
<organism evidence="6">
    <name type="scientific">marine metagenome</name>
    <dbReference type="NCBI Taxonomy" id="408172"/>
    <lineage>
        <taxon>unclassified sequences</taxon>
        <taxon>metagenomes</taxon>
        <taxon>ecological metagenomes</taxon>
    </lineage>
</organism>
<dbReference type="Pfam" id="PF01124">
    <property type="entry name" value="MAPEG"/>
    <property type="match status" value="1"/>
</dbReference>
<dbReference type="PANTHER" id="PTHR10250">
    <property type="entry name" value="MICROSOMAL GLUTATHIONE S-TRANSFERASE"/>
    <property type="match status" value="1"/>
</dbReference>
<dbReference type="AlphaFoldDB" id="A0A382E2Y7"/>
<keyword evidence="4 5" id="KW-0472">Membrane</keyword>
<dbReference type="Gene3D" id="1.20.120.550">
    <property type="entry name" value="Membrane associated eicosanoid/glutathione metabolism-like domain"/>
    <property type="match status" value="1"/>
</dbReference>